<dbReference type="Proteomes" id="UP001065174">
    <property type="component" value="Chromosome"/>
</dbReference>
<evidence type="ECO:0000313" key="1">
    <source>
        <dbReference type="EMBL" id="UXP32069.1"/>
    </source>
</evidence>
<proteinExistence type="predicted"/>
<dbReference type="RefSeq" id="WP_262309506.1">
    <property type="nucleotide sequence ID" value="NZ_CP106679.1"/>
</dbReference>
<accession>A0ABY6CQI8</accession>
<name>A0ABY6CQI8_9BACT</name>
<gene>
    <name evidence="1" type="ORF">N6H18_17135</name>
</gene>
<reference evidence="1" key="1">
    <citation type="submission" date="2022-09" db="EMBL/GenBank/DDBJ databases">
        <title>Comparative genomics and taxonomic characterization of three novel marine species of genus Reichenbachiella exhibiting antioxidant and polysaccharide degradation activities.</title>
        <authorList>
            <person name="Muhammad N."/>
            <person name="Lee Y.-J."/>
            <person name="Ko J."/>
            <person name="Kim S.-G."/>
        </authorList>
    </citation>
    <scope>NUCLEOTIDE SEQUENCE</scope>
    <source>
        <strain evidence="1">BKB1-1</strain>
    </source>
</reference>
<organism evidence="1 2">
    <name type="scientific">Reichenbachiella agarivorans</name>
    <dbReference type="NCBI Taxonomy" id="2979464"/>
    <lineage>
        <taxon>Bacteria</taxon>
        <taxon>Pseudomonadati</taxon>
        <taxon>Bacteroidota</taxon>
        <taxon>Cytophagia</taxon>
        <taxon>Cytophagales</taxon>
        <taxon>Reichenbachiellaceae</taxon>
        <taxon>Reichenbachiella</taxon>
    </lineage>
</organism>
<dbReference type="Pfam" id="PF18939">
    <property type="entry name" value="DUF5686"/>
    <property type="match status" value="1"/>
</dbReference>
<sequence>MNSQTTPTIHGFLERKKILLLILQKNISGQDYQFDEHEALIFDLDVSIRFAQKFITLPDKKIIVSNKYPKLNIHYSKGIAAIGAPINYDLLEIKVENDLKLGLWGTSVWNIETGLFLNTHHMEFIDYKHFNTNASVFTGFQDDYFELLDYYYYSTNGHWIEGHFTHHFNGFLFNKLPLLRKSKVQAIASLHYLHTDSINNYLELGVGIEHIFKLFRVDYFNSIMEGKHQSQGIRLGLGF</sequence>
<evidence type="ECO:0000313" key="2">
    <source>
        <dbReference type="Proteomes" id="UP001065174"/>
    </source>
</evidence>
<dbReference type="InterPro" id="IPR043741">
    <property type="entry name" value="DUF5686"/>
</dbReference>
<protein>
    <submittedName>
        <fullName evidence="1">DUF5686 family protein</fullName>
    </submittedName>
</protein>
<dbReference type="EMBL" id="CP106679">
    <property type="protein sequence ID" value="UXP32069.1"/>
    <property type="molecule type" value="Genomic_DNA"/>
</dbReference>
<keyword evidence="2" id="KW-1185">Reference proteome</keyword>